<evidence type="ECO:0000313" key="3">
    <source>
        <dbReference type="Proteomes" id="UP000729402"/>
    </source>
</evidence>
<accession>A0A8J5W6A3</accession>
<organism evidence="2 3">
    <name type="scientific">Zizania palustris</name>
    <name type="common">Northern wild rice</name>
    <dbReference type="NCBI Taxonomy" id="103762"/>
    <lineage>
        <taxon>Eukaryota</taxon>
        <taxon>Viridiplantae</taxon>
        <taxon>Streptophyta</taxon>
        <taxon>Embryophyta</taxon>
        <taxon>Tracheophyta</taxon>
        <taxon>Spermatophyta</taxon>
        <taxon>Magnoliopsida</taxon>
        <taxon>Liliopsida</taxon>
        <taxon>Poales</taxon>
        <taxon>Poaceae</taxon>
        <taxon>BOP clade</taxon>
        <taxon>Oryzoideae</taxon>
        <taxon>Oryzeae</taxon>
        <taxon>Zizaniinae</taxon>
        <taxon>Zizania</taxon>
    </lineage>
</organism>
<sequence>MSVSPAKSLAGVSSSNNARLRRSSLPPTSWSPPPLASDICFRQLTGEQEPDEPPHAAEKALASACAEALHVDVDAVFGVAGEVLDLPSPCLDLVVGAIDVDDVEEEAIHTLHLVLDELQVTKDAAEQPRLVFQDPGQPPQQ</sequence>
<dbReference type="EMBL" id="JAAALK010000084">
    <property type="protein sequence ID" value="KAG8083763.1"/>
    <property type="molecule type" value="Genomic_DNA"/>
</dbReference>
<evidence type="ECO:0000313" key="2">
    <source>
        <dbReference type="EMBL" id="KAG8083763.1"/>
    </source>
</evidence>
<name>A0A8J5W6A3_ZIZPA</name>
<comment type="caution">
    <text evidence="2">The sequence shown here is derived from an EMBL/GenBank/DDBJ whole genome shotgun (WGS) entry which is preliminary data.</text>
</comment>
<reference evidence="2" key="2">
    <citation type="submission" date="2021-02" db="EMBL/GenBank/DDBJ databases">
        <authorList>
            <person name="Kimball J.A."/>
            <person name="Haas M.W."/>
            <person name="Macchietto M."/>
            <person name="Kono T."/>
            <person name="Duquette J."/>
            <person name="Shao M."/>
        </authorList>
    </citation>
    <scope>NUCLEOTIDE SEQUENCE</scope>
    <source>
        <tissue evidence="2">Fresh leaf tissue</tissue>
    </source>
</reference>
<protein>
    <submittedName>
        <fullName evidence="2">Uncharacterized protein</fullName>
    </submittedName>
</protein>
<evidence type="ECO:0000256" key="1">
    <source>
        <dbReference type="SAM" id="MobiDB-lite"/>
    </source>
</evidence>
<gene>
    <name evidence="2" type="ORF">GUJ93_ZPchr0016g2606</name>
</gene>
<proteinExistence type="predicted"/>
<feature type="region of interest" description="Disordered" evidence="1">
    <location>
        <begin position="1"/>
        <end position="36"/>
    </location>
</feature>
<feature type="compositionally biased region" description="Low complexity" evidence="1">
    <location>
        <begin position="13"/>
        <end position="28"/>
    </location>
</feature>
<dbReference type="AlphaFoldDB" id="A0A8J5W6A3"/>
<dbReference type="Proteomes" id="UP000729402">
    <property type="component" value="Unassembled WGS sequence"/>
</dbReference>
<keyword evidence="3" id="KW-1185">Reference proteome</keyword>
<reference evidence="2" key="1">
    <citation type="journal article" date="2021" name="bioRxiv">
        <title>Whole Genome Assembly and Annotation of Northern Wild Rice, Zizania palustris L., Supports a Whole Genome Duplication in the Zizania Genus.</title>
        <authorList>
            <person name="Haas M."/>
            <person name="Kono T."/>
            <person name="Macchietto M."/>
            <person name="Millas R."/>
            <person name="McGilp L."/>
            <person name="Shao M."/>
            <person name="Duquette J."/>
            <person name="Hirsch C.N."/>
            <person name="Kimball J."/>
        </authorList>
    </citation>
    <scope>NUCLEOTIDE SEQUENCE</scope>
    <source>
        <tissue evidence="2">Fresh leaf tissue</tissue>
    </source>
</reference>